<evidence type="ECO:0000256" key="8">
    <source>
        <dbReference type="PROSITE-ProRule" id="PRU00169"/>
    </source>
</evidence>
<dbReference type="InterPro" id="IPR001789">
    <property type="entry name" value="Sig_transdc_resp-reg_receiver"/>
</dbReference>
<evidence type="ECO:0000256" key="6">
    <source>
        <dbReference type="ARBA" id="ARBA00022679"/>
    </source>
</evidence>
<dbReference type="Pfam" id="PF00512">
    <property type="entry name" value="HisKA"/>
    <property type="match status" value="1"/>
</dbReference>
<dbReference type="CDD" id="cd17546">
    <property type="entry name" value="REC_hyHK_CKI1_RcsC-like"/>
    <property type="match status" value="1"/>
</dbReference>
<name>A0ABP1G807_9CHLO</name>
<feature type="compositionally biased region" description="Basic and acidic residues" evidence="9">
    <location>
        <begin position="1075"/>
        <end position="1091"/>
    </location>
</feature>
<feature type="domain" description="PAC" evidence="13">
    <location>
        <begin position="96"/>
        <end position="147"/>
    </location>
</feature>
<dbReference type="Gene3D" id="3.30.565.10">
    <property type="entry name" value="Histidine kinase-like ATPase, C-terminal domain"/>
    <property type="match status" value="1"/>
</dbReference>
<feature type="domain" description="PAC" evidence="13">
    <location>
        <begin position="467"/>
        <end position="521"/>
    </location>
</feature>
<dbReference type="Pfam" id="PF13426">
    <property type="entry name" value="PAS_9"/>
    <property type="match status" value="4"/>
</dbReference>
<dbReference type="PROSITE" id="PS50110">
    <property type="entry name" value="RESPONSE_REGULATORY"/>
    <property type="match status" value="1"/>
</dbReference>
<keyword evidence="15" id="KW-1185">Reference proteome</keyword>
<dbReference type="InterPro" id="IPR000014">
    <property type="entry name" value="PAS"/>
</dbReference>
<dbReference type="InterPro" id="IPR036097">
    <property type="entry name" value="HisK_dim/P_sf"/>
</dbReference>
<dbReference type="InterPro" id="IPR003661">
    <property type="entry name" value="HisK_dim/P_dom"/>
</dbReference>
<dbReference type="SMART" id="SM00388">
    <property type="entry name" value="HisKA"/>
    <property type="match status" value="1"/>
</dbReference>
<feature type="domain" description="PAS" evidence="12">
    <location>
        <begin position="274"/>
        <end position="341"/>
    </location>
</feature>
<dbReference type="SMART" id="SM00448">
    <property type="entry name" value="REC"/>
    <property type="match status" value="1"/>
</dbReference>
<sequence length="1286" mass="140379">MTSAVVDAVCALASPACSELARQRAAAFDSFAEGILLTGVRSEACVEYVNNGFLRITGYQREEVIGQKASTFLAGIGTDPQALEALDLAAAKGQDRTTELLHYKRNGSAFCDQVRVSPVMEDGEALNVIWTHVDVTERHQEERLLELRNRALNYMSDGIFICDRQGSVLYTNQGFARLTGYEQRDAVGQPWTFLAAKDASRDELQRVSRAIDEGHPISAELPLSTKLGGRIWSQMSMTPVMSESDPSIVENHVGVLTDITARKSTAEAMHLCDKALAATSEATLITDSSKPDNPIIYCNEGFSKLFGYTMEEVVGRNPRFMQDPQSDQGSVAEMHQAIREGRATVVEVINVRKDGSRFWNQVSLTPIKDAGGFITNYVAVLQDVTERKSSEAAFKLRDHALSNLSEGITIADPNLPDCPLMYVNEAFCRMTGYDQDEILGRNCRFLQGPETDKAALARIKIAMQQKQEIALEILNYRKNGEKFWNLLSLMPVKDACGNVVSFIGVQSDITELIRRKHAERELQQAKVAAETAAEAKSMFLANMSHEIRTPLNGMIAVAQLLLSSNLSPEQRELAETILDSGDTLLTILGDILDFSKIDHNSMVLESAPVCLRDTIGAVVEMVAADASKKGLNIAYTIDEVLLRRAVLGDAIRIRQVLANILANAVKFTPSGEVVIHASCKPATLEGTCAGGNAGKQLVRVSIRDTGIGISEESMKKLFQCFRQGSESMSRRYGGTGLGLVISKRLTELMGGTTWVESTVGRGSTFYFTMLLSWADEAPCESPRPLGPLAPKTGFGELAGAQDAGYGHAYSHSAAGGWRQLDDNAQWTGPSSLECSTMEGRRVVIDVDHYPTALQVAQSCSMLEMHADIKPAPGTADEYDFAIVGAQEAVAALRGGWKGKPVVVLGRKEDIPMGLLPLVSIVARPVKHARLVTALLKATALMRSKAQHVPLHSTASARAAAAAIDAFHISDGHAVLGSRRNGAFASSRDNARRRMSLDNSVLEPAGGWPVNGQAMDGVALTKRRRSLRKERNSFKYDTIEEERGTGSSQQSSSPSKSKSGSDDALADGQQQQQRSSTEEERRPRSSMEEEKGSTSSSGSMQSCHTHASSSTEDFAIVQQKPSPAPKLDLQKARSEELRTSTDMAQRANSAPPKQELPSGALRVLVAEDNLVNQKVLQKVLQRVTPESPIFIANNGQEALQELEQRVYDIILMDVHMPIIDGLEASRRIRDTYPPHERPKIVALSADTTQAVHEQGREAGIADFVCKPFRIEELQRVLQSTRRVNRTV</sequence>
<dbReference type="InterPro" id="IPR011006">
    <property type="entry name" value="CheY-like_superfamily"/>
</dbReference>
<feature type="domain" description="Response regulatory" evidence="11">
    <location>
        <begin position="1161"/>
        <end position="1280"/>
    </location>
</feature>
<evidence type="ECO:0000256" key="7">
    <source>
        <dbReference type="ARBA" id="ARBA00022777"/>
    </source>
</evidence>
<feature type="compositionally biased region" description="Polar residues" evidence="9">
    <location>
        <begin position="1102"/>
        <end position="1111"/>
    </location>
</feature>
<keyword evidence="3" id="KW-0600">Photoreceptor protein</keyword>
<dbReference type="Gene3D" id="3.40.50.2300">
    <property type="match status" value="1"/>
</dbReference>
<evidence type="ECO:0000256" key="3">
    <source>
        <dbReference type="ARBA" id="ARBA00022543"/>
    </source>
</evidence>
<feature type="domain" description="PAS" evidence="12">
    <location>
        <begin position="393"/>
        <end position="466"/>
    </location>
</feature>
<keyword evidence="3" id="KW-0675">Receptor</keyword>
<organism evidence="14 15">
    <name type="scientific">Coccomyxa viridis</name>
    <dbReference type="NCBI Taxonomy" id="1274662"/>
    <lineage>
        <taxon>Eukaryota</taxon>
        <taxon>Viridiplantae</taxon>
        <taxon>Chlorophyta</taxon>
        <taxon>core chlorophytes</taxon>
        <taxon>Trebouxiophyceae</taxon>
        <taxon>Trebouxiophyceae incertae sedis</taxon>
        <taxon>Coccomyxaceae</taxon>
        <taxon>Coccomyxa</taxon>
    </lineage>
</organism>
<dbReference type="EC" id="2.7.13.3" evidence="2"/>
<evidence type="ECO:0000313" key="15">
    <source>
        <dbReference type="Proteomes" id="UP001497392"/>
    </source>
</evidence>
<dbReference type="Pfam" id="PF02518">
    <property type="entry name" value="HATPase_c"/>
    <property type="match status" value="1"/>
</dbReference>
<feature type="region of interest" description="Disordered" evidence="9">
    <location>
        <begin position="1030"/>
        <end position="1155"/>
    </location>
</feature>
<keyword evidence="3" id="KW-0157">Chromophore</keyword>
<evidence type="ECO:0000256" key="4">
    <source>
        <dbReference type="ARBA" id="ARBA00022553"/>
    </source>
</evidence>
<dbReference type="PRINTS" id="PR00344">
    <property type="entry name" value="BCTRLSENSOR"/>
</dbReference>
<comment type="caution">
    <text evidence="14">The sequence shown here is derived from an EMBL/GenBank/DDBJ whole genome shotgun (WGS) entry which is preliminary data.</text>
</comment>
<comment type="catalytic activity">
    <reaction evidence="1">
        <text>ATP + protein L-histidine = ADP + protein N-phospho-L-histidine.</text>
        <dbReference type="EC" id="2.7.13.3"/>
    </reaction>
</comment>
<keyword evidence="6" id="KW-0808">Transferase</keyword>
<dbReference type="Pfam" id="PF00072">
    <property type="entry name" value="Response_reg"/>
    <property type="match status" value="1"/>
</dbReference>
<evidence type="ECO:0000259" key="12">
    <source>
        <dbReference type="PROSITE" id="PS50112"/>
    </source>
</evidence>
<feature type="domain" description="PAC" evidence="13">
    <location>
        <begin position="344"/>
        <end position="396"/>
    </location>
</feature>
<dbReference type="PROSITE" id="PS50113">
    <property type="entry name" value="PAC"/>
    <property type="match status" value="4"/>
</dbReference>
<dbReference type="Gene3D" id="3.30.450.20">
    <property type="entry name" value="PAS domain"/>
    <property type="match status" value="4"/>
</dbReference>
<dbReference type="CDD" id="cd16922">
    <property type="entry name" value="HATPase_EvgS-ArcB-TorS-like"/>
    <property type="match status" value="1"/>
</dbReference>
<dbReference type="SMART" id="SM00086">
    <property type="entry name" value="PAC"/>
    <property type="match status" value="4"/>
</dbReference>
<dbReference type="CDD" id="cd00082">
    <property type="entry name" value="HisKA"/>
    <property type="match status" value="1"/>
</dbReference>
<feature type="modified residue" description="4-aspartylphosphate" evidence="8">
    <location>
        <position position="1212"/>
    </location>
</feature>
<dbReference type="InterPro" id="IPR001610">
    <property type="entry name" value="PAC"/>
</dbReference>
<keyword evidence="5" id="KW-0716">Sensory transduction</keyword>
<dbReference type="SUPFAM" id="SSF47384">
    <property type="entry name" value="Homodimeric domain of signal transducing histidine kinase"/>
    <property type="match status" value="1"/>
</dbReference>
<dbReference type="CDD" id="cd00130">
    <property type="entry name" value="PAS"/>
    <property type="match status" value="4"/>
</dbReference>
<dbReference type="EMBL" id="CAXHTA020000016">
    <property type="protein sequence ID" value="CAL5226773.1"/>
    <property type="molecule type" value="Genomic_DNA"/>
</dbReference>
<dbReference type="PROSITE" id="PS50112">
    <property type="entry name" value="PAS"/>
    <property type="match status" value="4"/>
</dbReference>
<feature type="domain" description="Histidine kinase" evidence="10">
    <location>
        <begin position="542"/>
        <end position="773"/>
    </location>
</feature>
<dbReference type="InterPro" id="IPR036890">
    <property type="entry name" value="HATPase_C_sf"/>
</dbReference>
<dbReference type="InterPro" id="IPR005467">
    <property type="entry name" value="His_kinase_dom"/>
</dbReference>
<evidence type="ECO:0000259" key="11">
    <source>
        <dbReference type="PROSITE" id="PS50110"/>
    </source>
</evidence>
<accession>A0ABP1G807</accession>
<feature type="domain" description="PAS" evidence="12">
    <location>
        <begin position="20"/>
        <end position="67"/>
    </location>
</feature>
<dbReference type="InterPro" id="IPR003594">
    <property type="entry name" value="HATPase_dom"/>
</dbReference>
<evidence type="ECO:0000256" key="9">
    <source>
        <dbReference type="SAM" id="MobiDB-lite"/>
    </source>
</evidence>
<feature type="compositionally biased region" description="Low complexity" evidence="9">
    <location>
        <begin position="1045"/>
        <end position="1057"/>
    </location>
</feature>
<dbReference type="PANTHER" id="PTHR43047:SF71">
    <property type="entry name" value="HISTIDINE KINASE CONTAINING CHEY-HOMOLOGOUS RECEIVER DOMAIN-RELATED"/>
    <property type="match status" value="1"/>
</dbReference>
<feature type="compositionally biased region" description="Low complexity" evidence="9">
    <location>
        <begin position="1092"/>
        <end position="1101"/>
    </location>
</feature>
<evidence type="ECO:0000256" key="2">
    <source>
        <dbReference type="ARBA" id="ARBA00012438"/>
    </source>
</evidence>
<dbReference type="PROSITE" id="PS50109">
    <property type="entry name" value="HIS_KIN"/>
    <property type="match status" value="1"/>
</dbReference>
<evidence type="ECO:0000313" key="14">
    <source>
        <dbReference type="EMBL" id="CAL5226773.1"/>
    </source>
</evidence>
<feature type="compositionally biased region" description="Basic and acidic residues" evidence="9">
    <location>
        <begin position="1030"/>
        <end position="1043"/>
    </location>
</feature>
<gene>
    <name evidence="14" type="primary">g9629</name>
    <name evidence="14" type="ORF">VP750_LOCUS8679</name>
</gene>
<dbReference type="SUPFAM" id="SSF55874">
    <property type="entry name" value="ATPase domain of HSP90 chaperone/DNA topoisomerase II/histidine kinase"/>
    <property type="match status" value="1"/>
</dbReference>
<dbReference type="SMART" id="SM00387">
    <property type="entry name" value="HATPase_c"/>
    <property type="match status" value="1"/>
</dbReference>
<dbReference type="SMART" id="SM00091">
    <property type="entry name" value="PAS"/>
    <property type="match status" value="4"/>
</dbReference>
<evidence type="ECO:0000259" key="10">
    <source>
        <dbReference type="PROSITE" id="PS50109"/>
    </source>
</evidence>
<protein>
    <recommendedName>
        <fullName evidence="2">histidine kinase</fullName>
        <ecNumber evidence="2">2.7.13.3</ecNumber>
    </recommendedName>
</protein>
<proteinExistence type="predicted"/>
<dbReference type="Gene3D" id="1.10.287.130">
    <property type="match status" value="1"/>
</dbReference>
<dbReference type="PANTHER" id="PTHR43047">
    <property type="entry name" value="TWO-COMPONENT HISTIDINE PROTEIN KINASE"/>
    <property type="match status" value="1"/>
</dbReference>
<keyword evidence="7" id="KW-0418">Kinase</keyword>
<keyword evidence="4 8" id="KW-0597">Phosphoprotein</keyword>
<evidence type="ECO:0000259" key="13">
    <source>
        <dbReference type="PROSITE" id="PS50113"/>
    </source>
</evidence>
<dbReference type="NCBIfam" id="TIGR00229">
    <property type="entry name" value="sensory_box"/>
    <property type="match status" value="4"/>
</dbReference>
<reference evidence="14 15" key="1">
    <citation type="submission" date="2024-06" db="EMBL/GenBank/DDBJ databases">
        <authorList>
            <person name="Kraege A."/>
            <person name="Thomma B."/>
        </authorList>
    </citation>
    <scope>NUCLEOTIDE SEQUENCE [LARGE SCALE GENOMIC DNA]</scope>
</reference>
<dbReference type="Proteomes" id="UP001497392">
    <property type="component" value="Unassembled WGS sequence"/>
</dbReference>
<dbReference type="InterPro" id="IPR000700">
    <property type="entry name" value="PAS-assoc_C"/>
</dbReference>
<evidence type="ECO:0000256" key="1">
    <source>
        <dbReference type="ARBA" id="ARBA00000085"/>
    </source>
</evidence>
<feature type="domain" description="PAC" evidence="13">
    <location>
        <begin position="217"/>
        <end position="271"/>
    </location>
</feature>
<feature type="domain" description="PAS" evidence="12">
    <location>
        <begin position="150"/>
        <end position="214"/>
    </location>
</feature>
<dbReference type="SUPFAM" id="SSF55785">
    <property type="entry name" value="PYP-like sensor domain (PAS domain)"/>
    <property type="match status" value="4"/>
</dbReference>
<dbReference type="InterPro" id="IPR035965">
    <property type="entry name" value="PAS-like_dom_sf"/>
</dbReference>
<evidence type="ECO:0000256" key="5">
    <source>
        <dbReference type="ARBA" id="ARBA00022606"/>
    </source>
</evidence>
<feature type="compositionally biased region" description="Basic and acidic residues" evidence="9">
    <location>
        <begin position="1127"/>
        <end position="1138"/>
    </location>
</feature>
<dbReference type="SUPFAM" id="SSF52172">
    <property type="entry name" value="CheY-like"/>
    <property type="match status" value="1"/>
</dbReference>
<dbReference type="InterPro" id="IPR004358">
    <property type="entry name" value="Sig_transdc_His_kin-like_C"/>
</dbReference>